<sequence length="447" mass="47618">MNASDESLLESLLAGEHRALARTISKIENRETGYQSLVSALYSHTGSADVIGITGSPGAGKSTLVDKLAEAYRARNDTVGIIAIDPSSPFTGGAVLGDRIRMASTVGDMDVFVRSMSARGALGGLSTATADAVKAMDAFGKDKIIIETVGAGQNEIDIVQTADTVAVLVPPGSGDDVQTLKAGILEIADVFIVNKADRDGADRTVQELREMVHLGEGKQTSRDASGHHGVMSSTGSSTADINRQDGHTGTTVGAGMDNRGHAQTQTETESESESEPAADLTAHQTETETSNPITKDNNHDTVSPWSKPIIETVATEGSGIETAIEAFAEHRRYLTQSGEKAEQARQRYAEEIRTLLREEIDQRIETELNAAGGVDTLAEAVRRGETDPYTIMNEVVNSVETCLDEQPFEGVFDLPDYTDQADDDCCDTRSSDMNDTASSNDDNDRSS</sequence>
<dbReference type="PANTHER" id="PTHR43087:SF1">
    <property type="entry name" value="LAO_AO TRANSPORT SYSTEM ATPASE"/>
    <property type="match status" value="1"/>
</dbReference>
<dbReference type="AlphaFoldDB" id="U1PEB8"/>
<evidence type="ECO:0000313" key="7">
    <source>
        <dbReference type="EMBL" id="ERG91962.1"/>
    </source>
</evidence>
<dbReference type="EMBL" id="KE356560">
    <property type="protein sequence ID" value="ERG91962.1"/>
    <property type="molecule type" value="Genomic_DNA"/>
</dbReference>
<protein>
    <submittedName>
        <fullName evidence="7">LAO/AO transport system ATPase</fullName>
    </submittedName>
</protein>
<dbReference type="InterPro" id="IPR005129">
    <property type="entry name" value="GTPase_ArgK"/>
</dbReference>
<evidence type="ECO:0000256" key="1">
    <source>
        <dbReference type="ARBA" id="ARBA00009625"/>
    </source>
</evidence>
<dbReference type="InterPro" id="IPR027417">
    <property type="entry name" value="P-loop_NTPase"/>
</dbReference>
<dbReference type="Proteomes" id="UP000030649">
    <property type="component" value="Unassembled WGS sequence"/>
</dbReference>
<reference evidence="7 8" key="1">
    <citation type="journal article" date="2013" name="PLoS ONE">
        <title>Assembly-driven community genomics of a hypersaline microbial ecosystem.</title>
        <authorList>
            <person name="Podell S."/>
            <person name="Ugalde J.A."/>
            <person name="Narasingarao P."/>
            <person name="Banfield J.F."/>
            <person name="Heidelberg K.B."/>
            <person name="Allen E.E."/>
        </authorList>
    </citation>
    <scope>NUCLEOTIDE SEQUENCE [LARGE SCALE GENOMIC DNA]</scope>
    <source>
        <strain evidence="8">J07HQW1</strain>
    </source>
</reference>
<evidence type="ECO:0000256" key="3">
    <source>
        <dbReference type="ARBA" id="ARBA00022801"/>
    </source>
</evidence>
<feature type="compositionally biased region" description="Polar residues" evidence="6">
    <location>
        <begin position="231"/>
        <end position="251"/>
    </location>
</feature>
<dbReference type="GO" id="GO:0005525">
    <property type="term" value="F:GTP binding"/>
    <property type="evidence" value="ECO:0007669"/>
    <property type="project" value="UniProtKB-KW"/>
</dbReference>
<comment type="similarity">
    <text evidence="1">Belongs to the SIMIBI class G3E GTPase family. ArgK/MeaB subfamily.</text>
</comment>
<keyword evidence="2" id="KW-0547">Nucleotide-binding</keyword>
<gene>
    <name evidence="7" type="ORF">J07HQW1_01996</name>
</gene>
<dbReference type="Pfam" id="PF03308">
    <property type="entry name" value="MeaB"/>
    <property type="match status" value="2"/>
</dbReference>
<dbReference type="HOGENOM" id="CLU_043725_1_0_2"/>
<name>U1PEB8_9EURY</name>
<feature type="compositionally biased region" description="Basic and acidic residues" evidence="6">
    <location>
        <begin position="214"/>
        <end position="226"/>
    </location>
</feature>
<evidence type="ECO:0000256" key="4">
    <source>
        <dbReference type="ARBA" id="ARBA00023134"/>
    </source>
</evidence>
<proteinExistence type="inferred from homology"/>
<dbReference type="GO" id="GO:0003924">
    <property type="term" value="F:GTPase activity"/>
    <property type="evidence" value="ECO:0007669"/>
    <property type="project" value="InterPro"/>
</dbReference>
<dbReference type="PANTHER" id="PTHR43087">
    <property type="entry name" value="LYSINE/ARGININE/ORNITHINE TRANSPORT SYSTEM KINASE"/>
    <property type="match status" value="1"/>
</dbReference>
<feature type="region of interest" description="Disordered" evidence="6">
    <location>
        <begin position="214"/>
        <end position="304"/>
    </location>
</feature>
<feature type="region of interest" description="Disordered" evidence="6">
    <location>
        <begin position="413"/>
        <end position="447"/>
    </location>
</feature>
<evidence type="ECO:0000256" key="6">
    <source>
        <dbReference type="SAM" id="MobiDB-lite"/>
    </source>
</evidence>
<evidence type="ECO:0000313" key="8">
    <source>
        <dbReference type="Proteomes" id="UP000030649"/>
    </source>
</evidence>
<dbReference type="InterPro" id="IPR052040">
    <property type="entry name" value="GTPase/Isobutyryl-CoA_mutase"/>
</dbReference>
<keyword evidence="5" id="KW-0143">Chaperone</keyword>
<organism evidence="7 8">
    <name type="scientific">Haloquadratum walsbyi J07HQW1</name>
    <dbReference type="NCBI Taxonomy" id="1238424"/>
    <lineage>
        <taxon>Archaea</taxon>
        <taxon>Methanobacteriati</taxon>
        <taxon>Methanobacteriota</taxon>
        <taxon>Stenosarchaea group</taxon>
        <taxon>Halobacteria</taxon>
        <taxon>Halobacteriales</taxon>
        <taxon>Haloferacaceae</taxon>
        <taxon>Haloquadratum</taxon>
    </lineage>
</organism>
<keyword evidence="3" id="KW-0378">Hydrolase</keyword>
<evidence type="ECO:0000256" key="5">
    <source>
        <dbReference type="ARBA" id="ARBA00023186"/>
    </source>
</evidence>
<feature type="compositionally biased region" description="Polar residues" evidence="6">
    <location>
        <begin position="282"/>
        <end position="304"/>
    </location>
</feature>
<evidence type="ECO:0000256" key="2">
    <source>
        <dbReference type="ARBA" id="ARBA00022741"/>
    </source>
</evidence>
<accession>U1PEB8</accession>
<keyword evidence="4" id="KW-0342">GTP-binding</keyword>
<dbReference type="STRING" id="1238424.J07HQW1_01996"/>
<dbReference type="NCBIfam" id="TIGR00750">
    <property type="entry name" value="lao"/>
    <property type="match status" value="1"/>
</dbReference>
<dbReference type="SUPFAM" id="SSF52540">
    <property type="entry name" value="P-loop containing nucleoside triphosphate hydrolases"/>
    <property type="match status" value="1"/>
</dbReference>
<dbReference type="Gene3D" id="3.40.50.300">
    <property type="entry name" value="P-loop containing nucleotide triphosphate hydrolases"/>
    <property type="match status" value="1"/>
</dbReference>